<feature type="domain" description="L,D-TPase catalytic" evidence="7">
    <location>
        <begin position="78"/>
        <end position="196"/>
    </location>
</feature>
<dbReference type="SUPFAM" id="SSF141523">
    <property type="entry name" value="L,D-transpeptidase catalytic domain-like"/>
    <property type="match status" value="1"/>
</dbReference>
<dbReference type="Gene3D" id="2.40.440.10">
    <property type="entry name" value="L,D-transpeptidase catalytic domain-like"/>
    <property type="match status" value="1"/>
</dbReference>
<comment type="caution">
    <text evidence="8">The sequence shown here is derived from an EMBL/GenBank/DDBJ whole genome shotgun (WGS) entry which is preliminary data.</text>
</comment>
<keyword evidence="4 6" id="KW-0573">Peptidoglycan synthesis</keyword>
<evidence type="ECO:0000256" key="2">
    <source>
        <dbReference type="ARBA" id="ARBA00022679"/>
    </source>
</evidence>
<dbReference type="PANTHER" id="PTHR30582">
    <property type="entry name" value="L,D-TRANSPEPTIDASE"/>
    <property type="match status" value="1"/>
</dbReference>
<dbReference type="GO" id="GO:0018104">
    <property type="term" value="P:peptidoglycan-protein cross-linking"/>
    <property type="evidence" value="ECO:0007669"/>
    <property type="project" value="TreeGrafter"/>
</dbReference>
<dbReference type="PANTHER" id="PTHR30582:SF2">
    <property type="entry name" value="L,D-TRANSPEPTIDASE YCIB-RELATED"/>
    <property type="match status" value="1"/>
</dbReference>
<protein>
    <submittedName>
        <fullName evidence="8">Cell surface protein</fullName>
    </submittedName>
</protein>
<name>A0A0G0BST5_9BACT</name>
<dbReference type="GO" id="GO:0005576">
    <property type="term" value="C:extracellular region"/>
    <property type="evidence" value="ECO:0007669"/>
    <property type="project" value="TreeGrafter"/>
</dbReference>
<dbReference type="EMBL" id="LBQE01000006">
    <property type="protein sequence ID" value="KKP72574.1"/>
    <property type="molecule type" value="Genomic_DNA"/>
</dbReference>
<dbReference type="GO" id="GO:0071555">
    <property type="term" value="P:cell wall organization"/>
    <property type="evidence" value="ECO:0007669"/>
    <property type="project" value="UniProtKB-UniRule"/>
</dbReference>
<feature type="active site" description="Proton donor/acceptor" evidence="6">
    <location>
        <position position="153"/>
    </location>
</feature>
<dbReference type="InterPro" id="IPR050979">
    <property type="entry name" value="LD-transpeptidase"/>
</dbReference>
<dbReference type="InterPro" id="IPR038063">
    <property type="entry name" value="Transpep_catalytic_dom"/>
</dbReference>
<evidence type="ECO:0000256" key="5">
    <source>
        <dbReference type="ARBA" id="ARBA00023316"/>
    </source>
</evidence>
<keyword evidence="5 6" id="KW-0961">Cell wall biogenesis/degradation</keyword>
<accession>A0A0G0BST5</accession>
<dbReference type="InterPro" id="IPR005490">
    <property type="entry name" value="LD_TPept_cat_dom"/>
</dbReference>
<reference evidence="8 9" key="1">
    <citation type="journal article" date="2015" name="Nature">
        <title>rRNA introns, odd ribosomes, and small enigmatic genomes across a large radiation of phyla.</title>
        <authorList>
            <person name="Brown C.T."/>
            <person name="Hug L.A."/>
            <person name="Thomas B.C."/>
            <person name="Sharon I."/>
            <person name="Castelle C.J."/>
            <person name="Singh A."/>
            <person name="Wilkins M.J."/>
            <person name="Williams K.H."/>
            <person name="Banfield J.F."/>
        </authorList>
    </citation>
    <scope>NUCLEOTIDE SEQUENCE [LARGE SCALE GENOMIC DNA]</scope>
</reference>
<evidence type="ECO:0000256" key="3">
    <source>
        <dbReference type="ARBA" id="ARBA00022960"/>
    </source>
</evidence>
<feature type="active site" description="Nucleophile" evidence="6">
    <location>
        <position position="172"/>
    </location>
</feature>
<organism evidence="8 9">
    <name type="scientific">Candidatus Nomurabacteria bacterium GW2011_GWB1_35_20</name>
    <dbReference type="NCBI Taxonomy" id="1618740"/>
    <lineage>
        <taxon>Bacteria</taxon>
        <taxon>Candidatus Nomuraibacteriota</taxon>
    </lineage>
</organism>
<evidence type="ECO:0000256" key="4">
    <source>
        <dbReference type="ARBA" id="ARBA00022984"/>
    </source>
</evidence>
<dbReference type="GO" id="GO:0071972">
    <property type="term" value="F:peptidoglycan L,D-transpeptidase activity"/>
    <property type="evidence" value="ECO:0007669"/>
    <property type="project" value="TreeGrafter"/>
</dbReference>
<dbReference type="UniPathway" id="UPA00219"/>
<dbReference type="GO" id="GO:0008360">
    <property type="term" value="P:regulation of cell shape"/>
    <property type="evidence" value="ECO:0007669"/>
    <property type="project" value="UniProtKB-UniRule"/>
</dbReference>
<evidence type="ECO:0000313" key="9">
    <source>
        <dbReference type="Proteomes" id="UP000034923"/>
    </source>
</evidence>
<evidence type="ECO:0000256" key="6">
    <source>
        <dbReference type="PROSITE-ProRule" id="PRU01373"/>
    </source>
</evidence>
<gene>
    <name evidence="8" type="ORF">UR70_C0006G0025</name>
</gene>
<dbReference type="AlphaFoldDB" id="A0A0G0BST5"/>
<dbReference type="CDD" id="cd16913">
    <property type="entry name" value="YkuD_like"/>
    <property type="match status" value="1"/>
</dbReference>
<dbReference type="PROSITE" id="PS52029">
    <property type="entry name" value="LD_TPASE"/>
    <property type="match status" value="1"/>
</dbReference>
<evidence type="ECO:0000256" key="1">
    <source>
        <dbReference type="ARBA" id="ARBA00004752"/>
    </source>
</evidence>
<comment type="pathway">
    <text evidence="1 6">Cell wall biogenesis; peptidoglycan biosynthesis.</text>
</comment>
<dbReference type="GO" id="GO:0016740">
    <property type="term" value="F:transferase activity"/>
    <property type="evidence" value="ECO:0007669"/>
    <property type="project" value="UniProtKB-KW"/>
</dbReference>
<keyword evidence="3 6" id="KW-0133">Cell shape</keyword>
<evidence type="ECO:0000313" key="8">
    <source>
        <dbReference type="EMBL" id="KKP72574.1"/>
    </source>
</evidence>
<dbReference type="Proteomes" id="UP000034923">
    <property type="component" value="Unassembled WGS sequence"/>
</dbReference>
<keyword evidence="2" id="KW-0808">Transferase</keyword>
<sequence>MLLSKKCATITSDKLERIKMKFFMIIVLLSFWEKEAIEQKISRNNLEIKNYIFLSDFFEQDAKKTQKYWHGIANGLEKMVFIDIKNQQLSVLEFADTFQVILQTKISSGKFKGSTPAGEFKILKKRLFRPSYRHGGVMTHWNCLTRDEAIGIHGLRDISYEKNLGRPASHGCIRISKSVEKIFYSLAPIGTKVLIE</sequence>
<evidence type="ECO:0000259" key="7">
    <source>
        <dbReference type="PROSITE" id="PS52029"/>
    </source>
</evidence>
<proteinExistence type="predicted"/>
<dbReference type="Pfam" id="PF03734">
    <property type="entry name" value="YkuD"/>
    <property type="match status" value="1"/>
</dbReference>